<feature type="transmembrane region" description="Helical" evidence="5">
    <location>
        <begin position="16"/>
        <end position="34"/>
    </location>
</feature>
<dbReference type="GO" id="GO:0005886">
    <property type="term" value="C:plasma membrane"/>
    <property type="evidence" value="ECO:0007669"/>
    <property type="project" value="TreeGrafter"/>
</dbReference>
<keyword evidence="4 5" id="KW-0472">Membrane</keyword>
<evidence type="ECO:0000256" key="1">
    <source>
        <dbReference type="ARBA" id="ARBA00004141"/>
    </source>
</evidence>
<gene>
    <name evidence="6" type="primary">cbiQ</name>
    <name evidence="6" type="ORF">SLY_0736</name>
</gene>
<keyword evidence="7" id="KW-1185">Reference proteome</keyword>
<dbReference type="Pfam" id="PF02361">
    <property type="entry name" value="CbiQ"/>
    <property type="match status" value="1"/>
</dbReference>
<evidence type="ECO:0000313" key="6">
    <source>
        <dbReference type="EMBL" id="AGL90651.1"/>
    </source>
</evidence>
<sequence length="315" mass="37351">MKKKDLEHSLRHNHPSIKIMAFLLLLFFVLQLPINNHSNLKMWTLYASVFCSLLLICFSFGLSFCYFCSRIKHLRFFFFISLLLQLTTTKNNFIEIEIVNYHYALAILFFCFFFYSLTQKKIHFKLSYLLIILFLVFVFPVYFRSDITTTYYLKISSFLRIVLIITRLIMIMMLFFLFNKIISFNEINDGLQILLSPLKKIKIPIQTLALMLSLIFMAHSFLLQETKKILKAQISRGMNLNNKNIFKKVNHLLSLLVPIFILVFKRSIVLSDAMEVRGYVLGAKRTKMNIYRLQLKDFFLMFVVCILFLIKYLCS</sequence>
<keyword evidence="2 5" id="KW-0812">Transmembrane</keyword>
<comment type="subcellular location">
    <subcellularLocation>
        <location evidence="1">Membrane</location>
        <topology evidence="1">Multi-pass membrane protein</topology>
    </subcellularLocation>
</comment>
<dbReference type="PANTHER" id="PTHR33514">
    <property type="entry name" value="PROTEIN ABCI12, CHLOROPLASTIC"/>
    <property type="match status" value="1"/>
</dbReference>
<dbReference type="KEGG" id="nzs:SLY_0736"/>
<dbReference type="InterPro" id="IPR003339">
    <property type="entry name" value="ABC/ECF_trnsptr_transmembrane"/>
</dbReference>
<evidence type="ECO:0000256" key="2">
    <source>
        <dbReference type="ARBA" id="ARBA00022692"/>
    </source>
</evidence>
<feature type="transmembrane region" description="Helical" evidence="5">
    <location>
        <begin position="126"/>
        <end position="143"/>
    </location>
</feature>
<keyword evidence="3 5" id="KW-1133">Transmembrane helix</keyword>
<feature type="transmembrane region" description="Helical" evidence="5">
    <location>
        <begin position="158"/>
        <end position="182"/>
    </location>
</feature>
<accession>R4RQ69</accession>
<proteinExistence type="predicted"/>
<organism evidence="6 7">
    <name type="scientific">Strawberry lethal yellows phytoplasma (CPA) str. NZSb11</name>
    <dbReference type="NCBI Taxonomy" id="980422"/>
    <lineage>
        <taxon>Bacteria</taxon>
        <taxon>Bacillati</taxon>
        <taxon>Mycoplasmatota</taxon>
        <taxon>Mollicutes</taxon>
        <taxon>Acholeplasmatales</taxon>
        <taxon>Acholeplasmataceae</taxon>
        <taxon>Candidatus Phytoplasma</taxon>
        <taxon>16SrXII (Stolbur group)</taxon>
    </lineage>
</organism>
<feature type="transmembrane region" description="Helical" evidence="5">
    <location>
        <begin position="203"/>
        <end position="222"/>
    </location>
</feature>
<dbReference type="EMBL" id="CP002548">
    <property type="protein sequence ID" value="AGL90651.1"/>
    <property type="molecule type" value="Genomic_DNA"/>
</dbReference>
<feature type="transmembrane region" description="Helical" evidence="5">
    <location>
        <begin position="245"/>
        <end position="264"/>
    </location>
</feature>
<dbReference type="PATRIC" id="fig|980422.3.peg.675"/>
<dbReference type="AlphaFoldDB" id="R4RQ69"/>
<reference evidence="6 7" key="1">
    <citation type="journal article" date="2013" name="BMC Genomics">
        <title>Comparison of the complete genome sequence of two closely related isolates of 'Candidatus Phytoplasma australiense' reveals genome plasticity.</title>
        <authorList>
            <person name="Andersen M.T."/>
            <person name="Liefting L.W."/>
            <person name="Havukkala I."/>
            <person name="Beever R.E."/>
        </authorList>
    </citation>
    <scope>NUCLEOTIDE SEQUENCE [LARGE SCALE GENOMIC DNA]</scope>
    <source>
        <strain evidence="6 7">NZSb11</strain>
    </source>
</reference>
<dbReference type="Proteomes" id="UP000013941">
    <property type="component" value="Chromosome"/>
</dbReference>
<evidence type="ECO:0000256" key="5">
    <source>
        <dbReference type="SAM" id="Phobius"/>
    </source>
</evidence>
<dbReference type="RefSeq" id="WP_015638129.1">
    <property type="nucleotide sequence ID" value="NC_021236.1"/>
</dbReference>
<protein>
    <submittedName>
        <fullName evidence="6">ABC Transporter Permease Protein</fullName>
    </submittedName>
</protein>
<dbReference type="OrthoDB" id="8075495at2"/>
<evidence type="ECO:0000256" key="3">
    <source>
        <dbReference type="ARBA" id="ARBA00022989"/>
    </source>
</evidence>
<evidence type="ECO:0000256" key="4">
    <source>
        <dbReference type="ARBA" id="ARBA00023136"/>
    </source>
</evidence>
<evidence type="ECO:0000313" key="7">
    <source>
        <dbReference type="Proteomes" id="UP000013941"/>
    </source>
</evidence>
<dbReference type="CDD" id="cd16914">
    <property type="entry name" value="EcfT"/>
    <property type="match status" value="1"/>
</dbReference>
<dbReference type="PANTHER" id="PTHR33514:SF13">
    <property type="entry name" value="PROTEIN ABCI12, CHLOROPLASTIC"/>
    <property type="match status" value="1"/>
</dbReference>
<feature type="transmembrane region" description="Helical" evidence="5">
    <location>
        <begin position="46"/>
        <end position="69"/>
    </location>
</feature>
<dbReference type="HOGENOM" id="CLU_882546_0_0_14"/>
<feature type="transmembrane region" description="Helical" evidence="5">
    <location>
        <begin position="100"/>
        <end position="117"/>
    </location>
</feature>
<name>R4RQ69_PHYAS</name>
<feature type="transmembrane region" description="Helical" evidence="5">
    <location>
        <begin position="295"/>
        <end position="313"/>
    </location>
</feature>